<accession>A0AA90PIH8</accession>
<evidence type="ECO:0000313" key="10">
    <source>
        <dbReference type="Proteomes" id="UP001177258"/>
    </source>
</evidence>
<feature type="transmembrane region" description="Helical" evidence="7">
    <location>
        <begin position="38"/>
        <end position="58"/>
    </location>
</feature>
<dbReference type="EMBL" id="JAUPEV010000003">
    <property type="protein sequence ID" value="MDO7252834.1"/>
    <property type="molecule type" value="Genomic_DNA"/>
</dbReference>
<evidence type="ECO:0000256" key="6">
    <source>
        <dbReference type="ARBA" id="ARBA00023136"/>
    </source>
</evidence>
<keyword evidence="5 7" id="KW-1133">Transmembrane helix</keyword>
<evidence type="ECO:0000313" key="9">
    <source>
        <dbReference type="EMBL" id="MDP2538877.1"/>
    </source>
</evidence>
<evidence type="ECO:0000256" key="1">
    <source>
        <dbReference type="ARBA" id="ARBA00004651"/>
    </source>
</evidence>
<dbReference type="EMBL" id="JAUYZK010000004">
    <property type="protein sequence ID" value="MDP2538877.1"/>
    <property type="molecule type" value="Genomic_DNA"/>
</dbReference>
<name>A0AA90PIH8_9HELI</name>
<evidence type="ECO:0000313" key="8">
    <source>
        <dbReference type="EMBL" id="MDO7252834.1"/>
    </source>
</evidence>
<feature type="transmembrane region" description="Helical" evidence="7">
    <location>
        <begin position="295"/>
        <end position="314"/>
    </location>
</feature>
<evidence type="ECO:0000256" key="7">
    <source>
        <dbReference type="SAM" id="Phobius"/>
    </source>
</evidence>
<comment type="subcellular location">
    <subcellularLocation>
        <location evidence="1">Cell membrane</location>
        <topology evidence="1">Multi-pass membrane protein</topology>
    </subcellularLocation>
</comment>
<dbReference type="InterPro" id="IPR018383">
    <property type="entry name" value="UPF0324_pro"/>
</dbReference>
<dbReference type="AlphaFoldDB" id="A0AA90PIH8"/>
<reference evidence="8" key="2">
    <citation type="submission" date="2023-07" db="EMBL/GenBank/DDBJ databases">
        <authorList>
            <person name="Aydin F."/>
            <person name="Tarhane S."/>
            <person name="Saticioglu I.B."/>
            <person name="Karakaya E."/>
            <person name="Abay S."/>
            <person name="Guran O."/>
            <person name="Bozkurt E."/>
            <person name="Uzum N."/>
            <person name="Olgun K."/>
            <person name="Jablonski D."/>
        </authorList>
    </citation>
    <scope>NUCLEOTIDE SEQUENCE</scope>
    <source>
        <strain evidence="8">Faydin-H75</strain>
    </source>
</reference>
<proteinExistence type="inferred from homology"/>
<evidence type="ECO:0000256" key="2">
    <source>
        <dbReference type="ARBA" id="ARBA00007977"/>
    </source>
</evidence>
<dbReference type="Pfam" id="PF03601">
    <property type="entry name" value="Cons_hypoth698"/>
    <property type="match status" value="1"/>
</dbReference>
<reference evidence="9 11" key="1">
    <citation type="submission" date="2023-07" db="EMBL/GenBank/DDBJ databases">
        <title>Unpublished Manusciprt.</title>
        <authorList>
            <person name="Aydin F."/>
            <person name="Tarhane S."/>
            <person name="Saticioglu I.B."/>
            <person name="Karakaya E."/>
            <person name="Abay S."/>
            <person name="Guran O."/>
            <person name="Bozkurt E."/>
            <person name="Uzum N."/>
            <person name="Olgun K."/>
            <person name="Jablonski D."/>
        </authorList>
    </citation>
    <scope>NUCLEOTIDE SEQUENCE</scope>
    <source>
        <strain evidence="11">faydin-H75</strain>
        <strain evidence="9">Faydin-H76</strain>
    </source>
</reference>
<feature type="transmembrane region" description="Helical" evidence="7">
    <location>
        <begin position="12"/>
        <end position="32"/>
    </location>
</feature>
<dbReference type="PANTHER" id="PTHR30106">
    <property type="entry name" value="INNER MEMBRANE PROTEIN YEIH-RELATED"/>
    <property type="match status" value="1"/>
</dbReference>
<organism evidence="9 10">
    <name type="scientific">Helicobacter cappadocius</name>
    <dbReference type="NCBI Taxonomy" id="3063998"/>
    <lineage>
        <taxon>Bacteria</taxon>
        <taxon>Pseudomonadati</taxon>
        <taxon>Campylobacterota</taxon>
        <taxon>Epsilonproteobacteria</taxon>
        <taxon>Campylobacterales</taxon>
        <taxon>Helicobacteraceae</taxon>
        <taxon>Helicobacter</taxon>
    </lineage>
</organism>
<protein>
    <submittedName>
        <fullName evidence="9">YeiH family protein</fullName>
    </submittedName>
</protein>
<reference evidence="8 10" key="3">
    <citation type="journal article" date="2024" name="Syst. Appl. Microbiol.">
        <title>Helicobacter cappadocius sp. nov., from lizards: The first psychrotrophic Helicobacter species.</title>
        <authorList>
            <person name="Aydin F."/>
            <person name="Tarhane S."/>
            <person name="Karakaya E."/>
            <person name="Abay S."/>
            <person name="Kayman T."/>
            <person name="Guran O."/>
            <person name="Bozkurt E."/>
            <person name="Uzum N."/>
            <person name="Avci A."/>
            <person name="Olgun K."/>
            <person name="Jablonski D."/>
            <person name="Guran C."/>
            <person name="Burcin Saticioglu I."/>
        </authorList>
    </citation>
    <scope>NUCLEOTIDE SEQUENCE [LARGE SCALE GENOMIC DNA]</scope>
    <source>
        <strain evidence="8">Faydin-H75</strain>
        <strain evidence="10">faydin-H76</strain>
    </source>
</reference>
<comment type="caution">
    <text evidence="9">The sequence shown here is derived from an EMBL/GenBank/DDBJ whole genome shotgun (WGS) entry which is preliminary data.</text>
</comment>
<dbReference type="GO" id="GO:0005886">
    <property type="term" value="C:plasma membrane"/>
    <property type="evidence" value="ECO:0007669"/>
    <property type="project" value="UniProtKB-SubCell"/>
</dbReference>
<dbReference type="Proteomes" id="UP001177258">
    <property type="component" value="Unassembled WGS sequence"/>
</dbReference>
<keyword evidence="11" id="KW-1185">Reference proteome</keyword>
<dbReference type="Proteomes" id="UP001240777">
    <property type="component" value="Unassembled WGS sequence"/>
</dbReference>
<feature type="transmembrane region" description="Helical" evidence="7">
    <location>
        <begin position="129"/>
        <end position="148"/>
    </location>
</feature>
<keyword evidence="3" id="KW-1003">Cell membrane</keyword>
<feature type="transmembrane region" description="Helical" evidence="7">
    <location>
        <begin position="79"/>
        <end position="109"/>
    </location>
</feature>
<keyword evidence="6 7" id="KW-0472">Membrane</keyword>
<feature type="transmembrane region" description="Helical" evidence="7">
    <location>
        <begin position="256"/>
        <end position="275"/>
    </location>
</feature>
<sequence>MSNLKKTLVVNSYFNGLVLVGAISFAALYFANLDFVQSIHFSPLLIGVVIGTLASSIFRRAKESTEYGVNFSAKKLLRFGIILYGFNVTLTEILSVGIHGIIISVIVVGVIFSLGTYIGVKFLGLDRDISMLVSGGSAVCGAAAVLALESSIKSEPYKGVIAVGTVVIFGLIAMFLYPILYNIGIIPLNHTQEGIYIGATVHEVANVVGASSSISPETESVAVTIKMIRVILLVPLLLIVPYLVNRDGKLGGRRKLHIPWFAFGFLVAVIINSYLPRLVPNVLSADMLENIIVVLRYICNVSLVFAMVALGLQVDLKKFASSGGKAFTLALILFVILICGGFFLVKFLI</sequence>
<evidence type="ECO:0000256" key="3">
    <source>
        <dbReference type="ARBA" id="ARBA00022475"/>
    </source>
</evidence>
<comment type="similarity">
    <text evidence="2">Belongs to the UPF0324 family.</text>
</comment>
<dbReference type="RefSeq" id="WP_305516679.1">
    <property type="nucleotide sequence ID" value="NZ_JAUPEV010000003.1"/>
</dbReference>
<keyword evidence="4 7" id="KW-0812">Transmembrane</keyword>
<feature type="transmembrane region" description="Helical" evidence="7">
    <location>
        <begin position="221"/>
        <end position="244"/>
    </location>
</feature>
<evidence type="ECO:0000256" key="5">
    <source>
        <dbReference type="ARBA" id="ARBA00022989"/>
    </source>
</evidence>
<evidence type="ECO:0000313" key="11">
    <source>
        <dbReference type="Proteomes" id="UP001240777"/>
    </source>
</evidence>
<evidence type="ECO:0000256" key="4">
    <source>
        <dbReference type="ARBA" id="ARBA00022692"/>
    </source>
</evidence>
<gene>
    <name evidence="8" type="ORF">Q5I04_02760</name>
    <name evidence="9" type="ORF">Q5I06_03690</name>
</gene>
<dbReference type="PANTHER" id="PTHR30106:SF2">
    <property type="entry name" value="UPF0324 INNER MEMBRANE PROTEIN YEIH"/>
    <property type="match status" value="1"/>
</dbReference>
<feature type="transmembrane region" description="Helical" evidence="7">
    <location>
        <begin position="326"/>
        <end position="348"/>
    </location>
</feature>
<feature type="transmembrane region" description="Helical" evidence="7">
    <location>
        <begin position="160"/>
        <end position="180"/>
    </location>
</feature>